<dbReference type="InterPro" id="IPR036390">
    <property type="entry name" value="WH_DNA-bd_sf"/>
</dbReference>
<feature type="region of interest" description="Disordered" evidence="2">
    <location>
        <begin position="14"/>
        <end position="44"/>
    </location>
</feature>
<feature type="domain" description="HTH cro/C1-type" evidence="3">
    <location>
        <begin position="52"/>
        <end position="105"/>
    </location>
</feature>
<accession>U2Y9Z2</accession>
<dbReference type="InterPro" id="IPR001387">
    <property type="entry name" value="Cro/C1-type_HTH"/>
</dbReference>
<evidence type="ECO:0000313" key="5">
    <source>
        <dbReference type="Proteomes" id="UP000016568"/>
    </source>
</evidence>
<dbReference type="InterPro" id="IPR010982">
    <property type="entry name" value="Lambda_DNA-bd_dom_sf"/>
</dbReference>
<dbReference type="GO" id="GO:0003677">
    <property type="term" value="F:DNA binding"/>
    <property type="evidence" value="ECO:0007669"/>
    <property type="project" value="InterPro"/>
</dbReference>
<dbReference type="RefSeq" id="WP_021690989.1">
    <property type="nucleotide sequence ID" value="NZ_BASZ01000007.1"/>
</dbReference>
<dbReference type="SUPFAM" id="SSF47413">
    <property type="entry name" value="lambda repressor-like DNA-binding domains"/>
    <property type="match status" value="1"/>
</dbReference>
<comment type="caution">
    <text evidence="4">The sequence shown here is derived from an EMBL/GenBank/DDBJ whole genome shotgun (WGS) entry which is preliminary data.</text>
</comment>
<gene>
    <name evidence="4" type="ORF">NT2_07_01710</name>
</gene>
<keyword evidence="5" id="KW-1185">Reference proteome</keyword>
<keyword evidence="1" id="KW-0175">Coiled coil</keyword>
<dbReference type="CDD" id="cd00093">
    <property type="entry name" value="HTH_XRE"/>
    <property type="match status" value="1"/>
</dbReference>
<dbReference type="AlphaFoldDB" id="U2Y9Z2"/>
<dbReference type="Proteomes" id="UP000016568">
    <property type="component" value="Unassembled WGS sequence"/>
</dbReference>
<sequence>MALLNAGEKTEDAIIASGIEHESNPRPSDVSQERSRNAAMQHSQSKLLKTILKQEIRNRGLRYRDIAEHLGVSVMTVKRHLNSDRVPIEALEEISACLGLSLIELVEIAKANDGRNQLDLEHQQESALASDHALALLRQLLYSGMTVDDVIQEYDIDETTVVSLLARLDRLKLIELLPGNRVRIRGPRHIDWKPGGPMRHEIENDLRKQFMTLDFANSEQYFGYEPARLSESSVQQIEQQMRQLVRKIRVLHQVDQHLRPDQKQWYTVLVAKRETNWSFRRAKMHRSTFADESQIA</sequence>
<feature type="coiled-coil region" evidence="1">
    <location>
        <begin position="227"/>
        <end position="254"/>
    </location>
</feature>
<evidence type="ECO:0000259" key="3">
    <source>
        <dbReference type="PROSITE" id="PS50943"/>
    </source>
</evidence>
<dbReference type="eggNOG" id="COG3655">
    <property type="taxonomic scope" value="Bacteria"/>
</dbReference>
<evidence type="ECO:0000313" key="4">
    <source>
        <dbReference type="EMBL" id="GAD50171.1"/>
    </source>
</evidence>
<evidence type="ECO:0000256" key="1">
    <source>
        <dbReference type="SAM" id="Coils"/>
    </source>
</evidence>
<dbReference type="PROSITE" id="PS50943">
    <property type="entry name" value="HTH_CROC1"/>
    <property type="match status" value="1"/>
</dbReference>
<dbReference type="OrthoDB" id="9807735at2"/>
<dbReference type="SUPFAM" id="SSF46785">
    <property type="entry name" value="Winged helix' DNA-binding domain"/>
    <property type="match status" value="1"/>
</dbReference>
<dbReference type="EMBL" id="BASZ01000007">
    <property type="protein sequence ID" value="GAD50171.1"/>
    <property type="molecule type" value="Genomic_DNA"/>
</dbReference>
<evidence type="ECO:0000256" key="2">
    <source>
        <dbReference type="SAM" id="MobiDB-lite"/>
    </source>
</evidence>
<organism evidence="4 5">
    <name type="scientific">Caenibius tardaugens NBRC 16725</name>
    <dbReference type="NCBI Taxonomy" id="1219035"/>
    <lineage>
        <taxon>Bacteria</taxon>
        <taxon>Pseudomonadati</taxon>
        <taxon>Pseudomonadota</taxon>
        <taxon>Alphaproteobacteria</taxon>
        <taxon>Sphingomonadales</taxon>
        <taxon>Erythrobacteraceae</taxon>
        <taxon>Caenibius</taxon>
    </lineage>
</organism>
<proteinExistence type="predicted"/>
<dbReference type="SMART" id="SM00530">
    <property type="entry name" value="HTH_XRE"/>
    <property type="match status" value="1"/>
</dbReference>
<name>U2Y9Z2_9SPHN</name>
<reference evidence="4 5" key="1">
    <citation type="submission" date="2013-09" db="EMBL/GenBank/DDBJ databases">
        <title>Whole genome shotgun sequence of Novosphingobium tardaugens NBRC 16725.</title>
        <authorList>
            <person name="Isaki S."/>
            <person name="Hosoyama A."/>
            <person name="Tsuchikane K."/>
            <person name="Katsumata H."/>
            <person name="Ando Y."/>
            <person name="Yamazaki S."/>
            <person name="Fujita N."/>
        </authorList>
    </citation>
    <scope>NUCLEOTIDE SEQUENCE [LARGE SCALE GENOMIC DNA]</scope>
    <source>
        <strain evidence="4 5">NBRC 16725</strain>
    </source>
</reference>
<dbReference type="KEGG" id="ntd:EGO55_05910"/>
<protein>
    <recommendedName>
        <fullName evidence="3">HTH cro/C1-type domain-containing protein</fullName>
    </recommendedName>
</protein>